<dbReference type="OrthoDB" id="10042665at2759"/>
<dbReference type="Proteomes" id="UP001147747">
    <property type="component" value="Unassembled WGS sequence"/>
</dbReference>
<gene>
    <name evidence="3" type="ORF">N7509_005198</name>
</gene>
<protein>
    <submittedName>
        <fullName evidence="3">P-loop containing nucleoside triphosphate hydrolase protein</fullName>
    </submittedName>
</protein>
<proteinExistence type="predicted"/>
<accession>A0A9W9W1S6</accession>
<dbReference type="Pfam" id="PF22942">
    <property type="entry name" value="DUF7025"/>
    <property type="match status" value="1"/>
</dbReference>
<reference evidence="3" key="2">
    <citation type="journal article" date="2023" name="IMA Fungus">
        <title>Comparative genomic study of the Penicillium genus elucidates a diverse pangenome and 15 lateral gene transfer events.</title>
        <authorList>
            <person name="Petersen C."/>
            <person name="Sorensen T."/>
            <person name="Nielsen M.R."/>
            <person name="Sondergaard T.E."/>
            <person name="Sorensen J.L."/>
            <person name="Fitzpatrick D.A."/>
            <person name="Frisvad J.C."/>
            <person name="Nielsen K.L."/>
        </authorList>
    </citation>
    <scope>NUCLEOTIDE SEQUENCE</scope>
    <source>
        <strain evidence="3">IBT 29677</strain>
    </source>
</reference>
<dbReference type="PANTHER" id="PTHR46411:SF4">
    <property type="entry name" value="AAA+ ATPASE DOMAIN-CONTAINING PROTEIN"/>
    <property type="match status" value="1"/>
</dbReference>
<dbReference type="GeneID" id="81368815"/>
<dbReference type="Pfam" id="PF00004">
    <property type="entry name" value="AAA"/>
    <property type="match status" value="1"/>
</dbReference>
<dbReference type="InterPro" id="IPR003959">
    <property type="entry name" value="ATPase_AAA_core"/>
</dbReference>
<keyword evidence="4" id="KW-1185">Reference proteome</keyword>
<evidence type="ECO:0000313" key="3">
    <source>
        <dbReference type="EMBL" id="KAJ5397085.1"/>
    </source>
</evidence>
<dbReference type="InterPro" id="IPR003593">
    <property type="entry name" value="AAA+_ATPase"/>
</dbReference>
<feature type="compositionally biased region" description="Acidic residues" evidence="1">
    <location>
        <begin position="172"/>
        <end position="187"/>
    </location>
</feature>
<dbReference type="Pfam" id="PF22893">
    <property type="entry name" value="ULD_2"/>
    <property type="match status" value="1"/>
</dbReference>
<dbReference type="RefSeq" id="XP_056489137.1">
    <property type="nucleotide sequence ID" value="XM_056629835.1"/>
</dbReference>
<dbReference type="InterPro" id="IPR054289">
    <property type="entry name" value="DUF7025"/>
</dbReference>
<name>A0A9W9W1S6_9EURO</name>
<dbReference type="Pfam" id="PF23232">
    <property type="entry name" value="AAA_lid_13"/>
    <property type="match status" value="1"/>
</dbReference>
<dbReference type="SMART" id="SM00382">
    <property type="entry name" value="AAA"/>
    <property type="match status" value="1"/>
</dbReference>
<feature type="domain" description="AAA+ ATPase" evidence="2">
    <location>
        <begin position="678"/>
        <end position="803"/>
    </location>
</feature>
<sequence>MAVHEDPSGATGEPAPSIEGSPSQLLEGSDHHQLENGATNEADDSARAVPDVTGENNEKCYEYDGCDECERVEGVIKGRIYVAHYGDKPFIVPFAMCQTWKEMEDRIVLSFGDNEQGKKEFLEGKFGLYEAEGTQGIGPVILKEHWEMLAVPYLSVVVKLDSQKIEPKEETSDSETESSELEEEYDPEECEYFDQVRYTVDYYRKAKYSFDEDELLWSVSFNQSLALQQSGMHGAKVVPVLEEKRIVLGSPNAKGLEEPAPDQVPRLKVTDEASEPTLHINSPFLLNCLRAVIRYTSNAPSGDKLDELKTGIFYYPYQDLFHHKSRLLSYKEETGGHRSRHSTEYNKACDCHIDVLVDYLNKHPEIEPLAAEHNWTKKVPVTTFSSLWLLLQPGEDVYVGEDGQLNAYVVHSVSGGTLQRALNSGRTLATAKEYTILVWNIVYDGDVIRRKLKSITVPVFNGEKAIKSLPIFPTRFQDEIDDGARRKGLIQRGRKMFEYSKQPAFLEYTGVGMKEGSKKHHRSRVVVDHKSQPWLDSDFDLLYSWNLSSSDEDLMDRSRAAFCECGPCADFDAANGVYVLPTFKDYDDINPNAPGEVSDRHYLLCMSHMYGFVLKDRVYDLLDVSGLSNPVLSKNAIENLVMRPESNKDTIKAIVQTYGGSTGQSKQFHADFIHGKGEGQIFLLHGPPGTGKTLTAESVAEFTKRPLLSITAADLGHDPIDLERNLLRFFKDAKNWDAIVLLDEADVYLERRSSSDLRRNSIVSIFLRALEYFEGILFLTTNRVGHFDEAFLSRIHVSIGYEPLNDEARGYIWDNLLTKLKEEYRNGGRKIQYDYDVKQYVKKDETLKKLKWNGREIRNAFQTAVALAIYDAEKVDRNGGSDEESIPELKEKHLMQVVSMSMAFKQYITATHGDIGDSDYAYQLGHRNDKFHMQSISDSS</sequence>
<feature type="region of interest" description="Disordered" evidence="1">
    <location>
        <begin position="165"/>
        <end position="187"/>
    </location>
</feature>
<keyword evidence="3" id="KW-0378">Hydrolase</keyword>
<reference evidence="3" key="1">
    <citation type="submission" date="2022-12" db="EMBL/GenBank/DDBJ databases">
        <authorList>
            <person name="Petersen C."/>
        </authorList>
    </citation>
    <scope>NUCLEOTIDE SEQUENCE</scope>
    <source>
        <strain evidence="3">IBT 29677</strain>
    </source>
</reference>
<feature type="region of interest" description="Disordered" evidence="1">
    <location>
        <begin position="1"/>
        <end position="52"/>
    </location>
</feature>
<dbReference type="AlphaFoldDB" id="A0A9W9W1S6"/>
<dbReference type="CDD" id="cd19481">
    <property type="entry name" value="RecA-like_protease"/>
    <property type="match status" value="1"/>
</dbReference>
<dbReference type="InterPro" id="IPR054464">
    <property type="entry name" value="ULD_fung"/>
</dbReference>
<dbReference type="Gene3D" id="3.40.50.300">
    <property type="entry name" value="P-loop containing nucleotide triphosphate hydrolases"/>
    <property type="match status" value="1"/>
</dbReference>
<evidence type="ECO:0000256" key="1">
    <source>
        <dbReference type="SAM" id="MobiDB-lite"/>
    </source>
</evidence>
<dbReference type="SUPFAM" id="SSF52540">
    <property type="entry name" value="P-loop containing nucleoside triphosphate hydrolases"/>
    <property type="match status" value="1"/>
</dbReference>
<evidence type="ECO:0000313" key="4">
    <source>
        <dbReference type="Proteomes" id="UP001147747"/>
    </source>
</evidence>
<dbReference type="InterPro" id="IPR027417">
    <property type="entry name" value="P-loop_NTPase"/>
</dbReference>
<dbReference type="InterPro" id="IPR056599">
    <property type="entry name" value="AAA_lid_fung"/>
</dbReference>
<dbReference type="GO" id="GO:0005524">
    <property type="term" value="F:ATP binding"/>
    <property type="evidence" value="ECO:0007669"/>
    <property type="project" value="InterPro"/>
</dbReference>
<dbReference type="EMBL" id="JAPZBU010000006">
    <property type="protein sequence ID" value="KAJ5397085.1"/>
    <property type="molecule type" value="Genomic_DNA"/>
</dbReference>
<comment type="caution">
    <text evidence="3">The sequence shown here is derived from an EMBL/GenBank/DDBJ whole genome shotgun (WGS) entry which is preliminary data.</text>
</comment>
<evidence type="ECO:0000259" key="2">
    <source>
        <dbReference type="SMART" id="SM00382"/>
    </source>
</evidence>
<dbReference type="GO" id="GO:0016887">
    <property type="term" value="F:ATP hydrolysis activity"/>
    <property type="evidence" value="ECO:0007669"/>
    <property type="project" value="InterPro"/>
</dbReference>
<dbReference type="PANTHER" id="PTHR46411">
    <property type="entry name" value="FAMILY ATPASE, PUTATIVE-RELATED"/>
    <property type="match status" value="1"/>
</dbReference>
<organism evidence="3 4">
    <name type="scientific">Penicillium cosmopolitanum</name>
    <dbReference type="NCBI Taxonomy" id="1131564"/>
    <lineage>
        <taxon>Eukaryota</taxon>
        <taxon>Fungi</taxon>
        <taxon>Dikarya</taxon>
        <taxon>Ascomycota</taxon>
        <taxon>Pezizomycotina</taxon>
        <taxon>Eurotiomycetes</taxon>
        <taxon>Eurotiomycetidae</taxon>
        <taxon>Eurotiales</taxon>
        <taxon>Aspergillaceae</taxon>
        <taxon>Penicillium</taxon>
    </lineage>
</organism>